<sequence>MLMSFEEEQAYLNETQHFIKNALKTLSKSQNVIKSKIIERRKEMNAHETWILNMDNGNGSDNAQDLNALRMDECTYNQYHEKLKLYQNLLDRPYFGKVVLEDETLYIGTQTLMDHNYRVLVCDWRTPIASLFYENELGRLSYENEKGQLFFEEVKGRRQFKIIKGQLVDYVDSEMFIGDTGLMDYQMSTSRHKLGNIVSTIQKDQNEIIRLPINEDVVVLGPPGSGKTAIAMQRIAYLLFKYKKKITHENLMLIAPNRIFHDYVSDVLPELGERHIEVKSLMNIVREIAYFKSIHVEKKRIMIARIYRDKASEQQFYRKSSVEFFQWISKQLINATCRFYFKNVMDQTGRIVISKEEIAMIFNGYRVNHDLTTAIQKLKQNLVALYQADYKRLFVQNYTELENQNSYIGEKSEIVAQSKAKTARTLKRVKRMIQSYRFINIEKLYQRLCKDFQVNVQLKKEAMAYEDFWILVWLYTKIVRGSHSLFKHIIVDEVQDYSVFQLDILRQCYDEANFTFLGDLNQNFLPKSFIEFEDWDMTIKQLTTSYRSTKAISRYLDELKHTDTKVVSVEGDPVIKISSAKVQHVKDIIMEVAHDVAIVVPSRIEGEQLYSALRHDIKLRLIEEDDSFVTAGHIIIPYDLVKGFEYHTVISWRNNEYDSTNIQYIIASRAISQLYLLEVNG</sequence>
<dbReference type="InterPro" id="IPR014016">
    <property type="entry name" value="UvrD-like_ATP-bd"/>
</dbReference>
<evidence type="ECO:0000256" key="4">
    <source>
        <dbReference type="ARBA" id="ARBA00022840"/>
    </source>
</evidence>
<comment type="caution">
    <text evidence="7">The sequence shown here is derived from an EMBL/GenBank/DDBJ whole genome shotgun (WGS) entry which is preliminary data.</text>
</comment>
<evidence type="ECO:0000256" key="3">
    <source>
        <dbReference type="ARBA" id="ARBA00022806"/>
    </source>
</evidence>
<feature type="domain" description="UvrD-like helicase ATP-binding" evidence="5">
    <location>
        <begin position="203"/>
        <end position="522"/>
    </location>
</feature>
<gene>
    <name evidence="7" type="ORF">DD902_04675</name>
    <name evidence="6" type="ORF">EGV54_12325</name>
</gene>
<keyword evidence="1" id="KW-0547">Nucleotide-binding</keyword>
<dbReference type="Pfam" id="PF00580">
    <property type="entry name" value="UvrD-helicase"/>
    <property type="match status" value="1"/>
</dbReference>
<evidence type="ECO:0000313" key="7">
    <source>
        <dbReference type="EMBL" id="PWZ75710.1"/>
    </source>
</evidence>
<accession>A0A2P5JBM7</accession>
<organism evidence="7 8">
    <name type="scientific">Staphylococcus pseudintermedius</name>
    <dbReference type="NCBI Taxonomy" id="283734"/>
    <lineage>
        <taxon>Bacteria</taxon>
        <taxon>Bacillati</taxon>
        <taxon>Bacillota</taxon>
        <taxon>Bacilli</taxon>
        <taxon>Bacillales</taxon>
        <taxon>Staphylococcaceae</taxon>
        <taxon>Staphylococcus</taxon>
        <taxon>Staphylococcus intermedius group</taxon>
    </lineage>
</organism>
<dbReference type="EMBL" id="AAXKXX010000027">
    <property type="protein sequence ID" value="EGQ4385836.1"/>
    <property type="molecule type" value="Genomic_DNA"/>
</dbReference>
<dbReference type="GO" id="GO:0043138">
    <property type="term" value="F:3'-5' DNA helicase activity"/>
    <property type="evidence" value="ECO:0007669"/>
    <property type="project" value="TreeGrafter"/>
</dbReference>
<dbReference type="PANTHER" id="PTHR11070:SF17">
    <property type="entry name" value="DNA HELICASE IV"/>
    <property type="match status" value="1"/>
</dbReference>
<dbReference type="GO" id="GO:0016787">
    <property type="term" value="F:hydrolase activity"/>
    <property type="evidence" value="ECO:0007669"/>
    <property type="project" value="UniProtKB-KW"/>
</dbReference>
<reference evidence="7 8" key="1">
    <citation type="journal article" date="2018" name="Vet. Microbiol.">
        <title>Clonal diversity and geographic distribution of methicillin-resistant Staphylococcus pseudintermedius from Australian animals: Discovery of novel sequence types.</title>
        <authorList>
            <person name="Worthing K.A."/>
            <person name="Abraham S."/>
            <person name="Coombs G.W."/>
            <person name="Pang S."/>
            <person name="Saputra S."/>
            <person name="Jordan D."/>
            <person name="Trott D.J."/>
            <person name="Norris J.M."/>
        </authorList>
    </citation>
    <scope>NUCLEOTIDE SEQUENCE [LARGE SCALE GENOMIC DNA]</scope>
    <source>
        <strain evidence="7 8">ST525 1</strain>
    </source>
</reference>
<keyword evidence="3" id="KW-0347">Helicase</keyword>
<evidence type="ECO:0000313" key="6">
    <source>
        <dbReference type="EMBL" id="EGQ4385836.1"/>
    </source>
</evidence>
<proteinExistence type="predicted"/>
<dbReference type="EMBL" id="QEIT01000023">
    <property type="protein sequence ID" value="PWZ75710.1"/>
    <property type="molecule type" value="Genomic_DNA"/>
</dbReference>
<dbReference type="AlphaFoldDB" id="A0A2P5JBM7"/>
<reference evidence="6 9" key="2">
    <citation type="submission" date="2018-11" db="EMBL/GenBank/DDBJ databases">
        <authorList>
            <consortium name="Veterinary Laboratory Investigation and Response Network"/>
        </authorList>
    </citation>
    <scope>NUCLEOTIDE SEQUENCE [LARGE SCALE GENOMIC DNA]</scope>
    <source>
        <strain evidence="6 9">SPSE-18-VL-LA-PA-Ryan-0021</strain>
    </source>
</reference>
<dbReference type="InterPro" id="IPR027417">
    <property type="entry name" value="P-loop_NTPase"/>
</dbReference>
<keyword evidence="4" id="KW-0067">ATP-binding</keyword>
<evidence type="ECO:0000256" key="2">
    <source>
        <dbReference type="ARBA" id="ARBA00022801"/>
    </source>
</evidence>
<dbReference type="SUPFAM" id="SSF52540">
    <property type="entry name" value="P-loop containing nucleoside triphosphate hydrolases"/>
    <property type="match status" value="1"/>
</dbReference>
<name>A0A2P5JBM7_STAPS</name>
<keyword evidence="2" id="KW-0378">Hydrolase</keyword>
<evidence type="ECO:0000313" key="9">
    <source>
        <dbReference type="Proteomes" id="UP000600220"/>
    </source>
</evidence>
<evidence type="ECO:0000313" key="8">
    <source>
        <dbReference type="Proteomes" id="UP000246800"/>
    </source>
</evidence>
<dbReference type="Proteomes" id="UP000246800">
    <property type="component" value="Unassembled WGS sequence"/>
</dbReference>
<evidence type="ECO:0000259" key="5">
    <source>
        <dbReference type="Pfam" id="PF00580"/>
    </source>
</evidence>
<dbReference type="InterPro" id="IPR000212">
    <property type="entry name" value="DNA_helicase_UvrD/REP"/>
</dbReference>
<dbReference type="PANTHER" id="PTHR11070">
    <property type="entry name" value="UVRD / RECB / PCRA DNA HELICASE FAMILY MEMBER"/>
    <property type="match status" value="1"/>
</dbReference>
<dbReference type="GO" id="GO:0000725">
    <property type="term" value="P:recombinational repair"/>
    <property type="evidence" value="ECO:0007669"/>
    <property type="project" value="TreeGrafter"/>
</dbReference>
<evidence type="ECO:0000256" key="1">
    <source>
        <dbReference type="ARBA" id="ARBA00022741"/>
    </source>
</evidence>
<keyword evidence="9" id="KW-1185">Reference proteome</keyword>
<dbReference type="GO" id="GO:0005524">
    <property type="term" value="F:ATP binding"/>
    <property type="evidence" value="ECO:0007669"/>
    <property type="project" value="UniProtKB-KW"/>
</dbReference>
<protein>
    <recommendedName>
        <fullName evidence="5">UvrD-like helicase ATP-binding domain-containing protein</fullName>
    </recommendedName>
</protein>
<dbReference type="Gene3D" id="3.40.50.300">
    <property type="entry name" value="P-loop containing nucleotide triphosphate hydrolases"/>
    <property type="match status" value="2"/>
</dbReference>
<dbReference type="GO" id="GO:0003677">
    <property type="term" value="F:DNA binding"/>
    <property type="evidence" value="ECO:0007669"/>
    <property type="project" value="InterPro"/>
</dbReference>
<dbReference type="Proteomes" id="UP000600220">
    <property type="component" value="Unassembled WGS sequence"/>
</dbReference>
<dbReference type="GO" id="GO:0005829">
    <property type="term" value="C:cytosol"/>
    <property type="evidence" value="ECO:0007669"/>
    <property type="project" value="TreeGrafter"/>
</dbReference>